<evidence type="ECO:0000256" key="5">
    <source>
        <dbReference type="ARBA" id="ARBA00022989"/>
    </source>
</evidence>
<dbReference type="EC" id="2.3.1.225" evidence="10"/>
<evidence type="ECO:0000256" key="7">
    <source>
        <dbReference type="ARBA" id="ARBA00023139"/>
    </source>
</evidence>
<sequence length="324" mass="36539">MCIGTIVTGMDRCCGGLSHFFLLFSTQLSVKARHLPSPLNRILSSLIWMWACISVVGNGSLFVLSWDGMDTTAKMWCVAVIVVHHALAIICMVVDPGFLPLHERRTTEEDEKEVAGMNGAHTKAARCEPCDADRPLRSKHCDECGRCVLRYDHHCVWIGRCVGANNHRLFLAGASACALNFFCVAFYLWLGIQQNVMPLLPNVFSFLATLLFSYPAHTFLIAIMTLGFLSFVILVVYQLRLVVRGVTTAEHLHANKMIYFFDANRRYHNPFNLGALHNVLSFLGVSWHPASKDWVKARMYTIFDLPNHPLQEVVRKKLMEKGEV</sequence>
<dbReference type="InterPro" id="IPR039859">
    <property type="entry name" value="PFA4/ZDH16/20/ERF2-like"/>
</dbReference>
<dbReference type="EMBL" id="HBIB01007701">
    <property type="protein sequence ID" value="CAE0242621.1"/>
    <property type="molecule type" value="Transcribed_RNA"/>
</dbReference>
<evidence type="ECO:0000256" key="10">
    <source>
        <dbReference type="RuleBase" id="RU079119"/>
    </source>
</evidence>
<accession>A0A7S3G164</accession>
<feature type="transmembrane region" description="Helical" evidence="10">
    <location>
        <begin position="42"/>
        <end position="64"/>
    </location>
</feature>
<dbReference type="PANTHER" id="PTHR22883">
    <property type="entry name" value="ZINC FINGER DHHC DOMAIN CONTAINING PROTEIN"/>
    <property type="match status" value="1"/>
</dbReference>
<dbReference type="GO" id="GO:0005794">
    <property type="term" value="C:Golgi apparatus"/>
    <property type="evidence" value="ECO:0007669"/>
    <property type="project" value="TreeGrafter"/>
</dbReference>
<dbReference type="GO" id="GO:0006612">
    <property type="term" value="P:protein targeting to membrane"/>
    <property type="evidence" value="ECO:0007669"/>
    <property type="project" value="TreeGrafter"/>
</dbReference>
<comment type="subcellular location">
    <subcellularLocation>
        <location evidence="1">Endomembrane system</location>
        <topology evidence="1">Multi-pass membrane protein</topology>
    </subcellularLocation>
</comment>
<feature type="transmembrane region" description="Helical" evidence="10">
    <location>
        <begin position="219"/>
        <end position="237"/>
    </location>
</feature>
<keyword evidence="6 10" id="KW-0472">Membrane</keyword>
<evidence type="ECO:0000313" key="12">
    <source>
        <dbReference type="EMBL" id="CAE0242621.1"/>
    </source>
</evidence>
<evidence type="ECO:0000256" key="9">
    <source>
        <dbReference type="ARBA" id="ARBA00023315"/>
    </source>
</evidence>
<dbReference type="Pfam" id="PF01529">
    <property type="entry name" value="DHHC"/>
    <property type="match status" value="1"/>
</dbReference>
<organism evidence="12">
    <name type="scientific">Palpitomonas bilix</name>
    <dbReference type="NCBI Taxonomy" id="652834"/>
    <lineage>
        <taxon>Eukaryota</taxon>
        <taxon>Eukaryota incertae sedis</taxon>
    </lineage>
</organism>
<feature type="transmembrane region" description="Helical" evidence="10">
    <location>
        <begin position="76"/>
        <end position="99"/>
    </location>
</feature>
<evidence type="ECO:0000256" key="1">
    <source>
        <dbReference type="ARBA" id="ARBA00004127"/>
    </source>
</evidence>
<evidence type="ECO:0000256" key="6">
    <source>
        <dbReference type="ARBA" id="ARBA00023136"/>
    </source>
</evidence>
<keyword evidence="3 10" id="KW-0808">Transferase</keyword>
<dbReference type="InterPro" id="IPR001594">
    <property type="entry name" value="Palmitoyltrfase_DHHC"/>
</dbReference>
<gene>
    <name evidence="12" type="ORF">PBIL07802_LOCUS4786</name>
</gene>
<keyword evidence="4 10" id="KW-0812">Transmembrane</keyword>
<evidence type="ECO:0000256" key="4">
    <source>
        <dbReference type="ARBA" id="ARBA00022692"/>
    </source>
</evidence>
<evidence type="ECO:0000256" key="2">
    <source>
        <dbReference type="ARBA" id="ARBA00008574"/>
    </source>
</evidence>
<dbReference type="GO" id="GO:0019706">
    <property type="term" value="F:protein-cysteine S-palmitoyltransferase activity"/>
    <property type="evidence" value="ECO:0007669"/>
    <property type="project" value="UniProtKB-EC"/>
</dbReference>
<comment type="similarity">
    <text evidence="2 10">Belongs to the DHHC palmitoyltransferase family.</text>
</comment>
<comment type="domain">
    <text evidence="10">The DHHC domain is required for palmitoyltransferase activity.</text>
</comment>
<dbReference type="PANTHER" id="PTHR22883:SF301">
    <property type="entry name" value="PALMITOYLTRANSFERASE ZDHHC12"/>
    <property type="match status" value="1"/>
</dbReference>
<evidence type="ECO:0000259" key="11">
    <source>
        <dbReference type="Pfam" id="PF01529"/>
    </source>
</evidence>
<dbReference type="PROSITE" id="PS50216">
    <property type="entry name" value="DHHC"/>
    <property type="match status" value="1"/>
</dbReference>
<dbReference type="AlphaFoldDB" id="A0A7S3G164"/>
<keyword evidence="5 10" id="KW-1133">Transmembrane helix</keyword>
<feature type="domain" description="Palmitoyltransferase DHHC" evidence="11">
    <location>
        <begin position="125"/>
        <end position="253"/>
    </location>
</feature>
<keyword evidence="8" id="KW-0449">Lipoprotein</keyword>
<dbReference type="GO" id="GO:0005783">
    <property type="term" value="C:endoplasmic reticulum"/>
    <property type="evidence" value="ECO:0007669"/>
    <property type="project" value="TreeGrafter"/>
</dbReference>
<feature type="transmembrane region" description="Helical" evidence="10">
    <location>
        <begin position="169"/>
        <end position="189"/>
    </location>
</feature>
<protein>
    <recommendedName>
        <fullName evidence="10">Palmitoyltransferase</fullName>
        <ecNumber evidence="10">2.3.1.225</ecNumber>
    </recommendedName>
</protein>
<reference evidence="12" key="1">
    <citation type="submission" date="2021-01" db="EMBL/GenBank/DDBJ databases">
        <authorList>
            <person name="Corre E."/>
            <person name="Pelletier E."/>
            <person name="Niang G."/>
            <person name="Scheremetjew M."/>
            <person name="Finn R."/>
            <person name="Kale V."/>
            <person name="Holt S."/>
            <person name="Cochrane G."/>
            <person name="Meng A."/>
            <person name="Brown T."/>
            <person name="Cohen L."/>
        </authorList>
    </citation>
    <scope>NUCLEOTIDE SEQUENCE</scope>
    <source>
        <strain evidence="12">NIES-2562</strain>
    </source>
</reference>
<keyword evidence="9 10" id="KW-0012">Acyltransferase</keyword>
<evidence type="ECO:0000256" key="3">
    <source>
        <dbReference type="ARBA" id="ARBA00022679"/>
    </source>
</evidence>
<evidence type="ECO:0000256" key="8">
    <source>
        <dbReference type="ARBA" id="ARBA00023288"/>
    </source>
</evidence>
<name>A0A7S3G164_9EUKA</name>
<comment type="catalytic activity">
    <reaction evidence="10">
        <text>L-cysteinyl-[protein] + hexadecanoyl-CoA = S-hexadecanoyl-L-cysteinyl-[protein] + CoA</text>
        <dbReference type="Rhea" id="RHEA:36683"/>
        <dbReference type="Rhea" id="RHEA-COMP:10131"/>
        <dbReference type="Rhea" id="RHEA-COMP:11032"/>
        <dbReference type="ChEBI" id="CHEBI:29950"/>
        <dbReference type="ChEBI" id="CHEBI:57287"/>
        <dbReference type="ChEBI" id="CHEBI:57379"/>
        <dbReference type="ChEBI" id="CHEBI:74151"/>
        <dbReference type="EC" id="2.3.1.225"/>
    </reaction>
</comment>
<keyword evidence="7" id="KW-0564">Palmitate</keyword>
<proteinExistence type="inferred from homology"/>